<keyword evidence="2" id="KW-1185">Reference proteome</keyword>
<comment type="caution">
    <text evidence="1">The sequence shown here is derived from an EMBL/GenBank/DDBJ whole genome shotgun (WGS) entry which is preliminary data.</text>
</comment>
<dbReference type="EMBL" id="JAMKPW020000005">
    <property type="protein sequence ID" value="KAK8217528.1"/>
    <property type="molecule type" value="Genomic_DNA"/>
</dbReference>
<evidence type="ECO:0000313" key="2">
    <source>
        <dbReference type="Proteomes" id="UP001320706"/>
    </source>
</evidence>
<gene>
    <name evidence="1" type="primary">SUP35</name>
    <name evidence="1" type="ORF">M8818_001286</name>
</gene>
<reference evidence="1" key="1">
    <citation type="submission" date="2024-02" db="EMBL/GenBank/DDBJ databases">
        <title>Metagenome Assembled Genome of Zalaria obscura JY119.</title>
        <authorList>
            <person name="Vighnesh L."/>
            <person name="Jagadeeshwari U."/>
            <person name="Venkata Ramana C."/>
            <person name="Sasikala C."/>
        </authorList>
    </citation>
    <scope>NUCLEOTIDE SEQUENCE</scope>
    <source>
        <strain evidence="1">JY119</strain>
    </source>
</reference>
<sequence>MTSRIRILTYLANRTVSCSRQATRPHSRQFSCSSSRRREIQDAYILSAVRTPVGVFNGALASVPAPVLGSHAIREAVARSSVPKERITDVYMGQVLQAGSGQAPARQAAIFSGFSSSVEATTINKVCASGMKAVSIAAANIQLGLTEAQVAGGMENMSRVPYYLPRASQQPAFGEQKLADGLISDGLWDVYNQVHMGNCAENTAKKYEITREEQDEFAILSYKRAQEAWKQGLFKDEIVPVTVKGKKGDTVVEEDEGYNRLKLEKVPTLKPAFDRSGSGTVTAANSSSFNDGASALVLGNKDIAKQYGKGKQVLARIVAYADAAVDPIDFPVAPAKVVPIVLERAGITKEQVKVWEFNEAFAAVIKANAKILGLGIDNVNPRGGAIALGHAIGSSGARILVTLLHQLKVGEYGCAAICNGGGASTGIVVQMDISTSAPSKATLDMSNLNSWEDEQNAQDDNLAQQAQQRLNINPAGNSFTPGASTFTPGANSFQPGNYGQYYGQQYGGYPQYGQGQGQQQGYGQYQQQYNQYGGGYGQQYGGYQQQYGQQGYQQQQPQQQQRQVPVIAKRGQDPAAAAPSSNGAAPKPKTLSLSAQDTGAAPKPKTLSLSAQDTGAAPKPKTLSLSAADTGAAAPKVEKAGGTKVLSLGTPTPAAPAAGSPAAAKDKVDKSAPGAGASVAAAKRIEKTGEPTAAVSGRTSPTPSSGRSSPTPAERRAEARQADLVAAEQQADVDEETLQEMYGKEHVNVIFLGHVDAGKSTLGGSILYASGMVDERTMEKYKRDAKEAGRETWYLSWALDLTKEERAKGKTVEVGRGFFETEKRRYSILDAPGHKTFVPNMIGGASQADVGVLVISARKGEYETGFEKGGQTREHAVLAKTQGVNKLIVAVNKMDDPTVEWSEERYKECTGKLAQFLKGIGYNPKTDLTFMPISAQTTLGIKHRVPKDVAPWNDAPALLEYLDSMQTLERKVNAPFMMPIAAKYRDLGTMIEGKIESGVLKKDVKYMMMPGRTEIGITALYGETEDEINAATCGEQIRARIKGVEEEDILPGFVLCSPRRPVHCVSAFEAQIVLLELKSILSAGFNCVMHVHSATEEVTFTALLHKLQKGTNRKSKKPPGFATRGMSIIARLEVTGGAGSVCVERFEDYPQLGRFTLRDQGQTIAIGKITRLITDPVGEAREAEAKEVAILEGKA</sequence>
<dbReference type="Proteomes" id="UP001320706">
    <property type="component" value="Unassembled WGS sequence"/>
</dbReference>
<name>A0ACC3SL79_9PEZI</name>
<protein>
    <submittedName>
        <fullName evidence="1">Translation termination factor GTPase eRF3</fullName>
    </submittedName>
</protein>
<accession>A0ACC3SL79</accession>
<evidence type="ECO:0000313" key="1">
    <source>
        <dbReference type="EMBL" id="KAK8217528.1"/>
    </source>
</evidence>
<proteinExistence type="predicted"/>
<organism evidence="1 2">
    <name type="scientific">Zalaria obscura</name>
    <dbReference type="NCBI Taxonomy" id="2024903"/>
    <lineage>
        <taxon>Eukaryota</taxon>
        <taxon>Fungi</taxon>
        <taxon>Dikarya</taxon>
        <taxon>Ascomycota</taxon>
        <taxon>Pezizomycotina</taxon>
        <taxon>Dothideomycetes</taxon>
        <taxon>Dothideomycetidae</taxon>
        <taxon>Dothideales</taxon>
        <taxon>Zalariaceae</taxon>
        <taxon>Zalaria</taxon>
    </lineage>
</organism>